<dbReference type="AlphaFoldDB" id="A0A655IA36"/>
<keyword evidence="6" id="KW-0067">ATP-binding</keyword>
<dbReference type="EMBL" id="CNFU01000390">
    <property type="protein sequence ID" value="CKR74120.1"/>
    <property type="molecule type" value="Genomic_DNA"/>
</dbReference>
<dbReference type="Pfam" id="PF02669">
    <property type="entry name" value="KdpC"/>
    <property type="match status" value="1"/>
</dbReference>
<dbReference type="Proteomes" id="UP000049023">
    <property type="component" value="Unassembled WGS sequence"/>
</dbReference>
<keyword evidence="2" id="KW-1003">Cell membrane</keyword>
<dbReference type="PANTHER" id="PTHR30042:SF2">
    <property type="entry name" value="POTASSIUM-TRANSPORTING ATPASE KDPC SUBUNIT"/>
    <property type="match status" value="1"/>
</dbReference>
<protein>
    <submittedName>
        <fullName evidence="13">Potassium transporter ATPase subunit C</fullName>
        <ecNumber evidence="13">3.6.3.12</ecNumber>
    </submittedName>
</protein>
<keyword evidence="1" id="KW-0813">Transport</keyword>
<dbReference type="GO" id="GO:0005524">
    <property type="term" value="F:ATP binding"/>
    <property type="evidence" value="ECO:0007669"/>
    <property type="project" value="UniProtKB-KW"/>
</dbReference>
<dbReference type="GO" id="GO:0008556">
    <property type="term" value="F:P-type potassium transmembrane transporter activity"/>
    <property type="evidence" value="ECO:0007669"/>
    <property type="project" value="InterPro"/>
</dbReference>
<sequence>MVNAKLQAPRVAQARNISIRQVERLIEDHTDARGLGFLGERAVNVLRLNLALDRL</sequence>
<evidence type="ECO:0000256" key="9">
    <source>
        <dbReference type="ARBA" id="ARBA00023065"/>
    </source>
</evidence>
<dbReference type="EMBL" id="CNGE01000352">
    <property type="protein sequence ID" value="CKS55461.1"/>
    <property type="molecule type" value="Genomic_DNA"/>
</dbReference>
<evidence type="ECO:0000256" key="3">
    <source>
        <dbReference type="ARBA" id="ARBA00022538"/>
    </source>
</evidence>
<dbReference type="Proteomes" id="UP000048948">
    <property type="component" value="Unassembled WGS sequence"/>
</dbReference>
<keyword evidence="5" id="KW-0547">Nucleotide-binding</keyword>
<evidence type="ECO:0000313" key="14">
    <source>
        <dbReference type="Proteomes" id="UP000048600"/>
    </source>
</evidence>
<keyword evidence="8" id="KW-1133">Transmembrane helix</keyword>
<dbReference type="EC" id="3.6.3.12" evidence="13"/>
<evidence type="ECO:0000256" key="6">
    <source>
        <dbReference type="ARBA" id="ARBA00022840"/>
    </source>
</evidence>
<dbReference type="PANTHER" id="PTHR30042">
    <property type="entry name" value="POTASSIUM-TRANSPORTING ATPASE C CHAIN"/>
    <property type="match status" value="1"/>
</dbReference>
<dbReference type="EMBL" id="CHKL01000024">
    <property type="protein sequence ID" value="COV67550.1"/>
    <property type="molecule type" value="Genomic_DNA"/>
</dbReference>
<proteinExistence type="predicted"/>
<dbReference type="GO" id="GO:0016787">
    <property type="term" value="F:hydrolase activity"/>
    <property type="evidence" value="ECO:0007669"/>
    <property type="project" value="UniProtKB-KW"/>
</dbReference>
<evidence type="ECO:0000313" key="11">
    <source>
        <dbReference type="EMBL" id="CKR74120.1"/>
    </source>
</evidence>
<evidence type="ECO:0000313" key="15">
    <source>
        <dbReference type="Proteomes" id="UP000048948"/>
    </source>
</evidence>
<evidence type="ECO:0000256" key="7">
    <source>
        <dbReference type="ARBA" id="ARBA00022958"/>
    </source>
</evidence>
<name>A0A655IA36_MYCTX</name>
<dbReference type="InterPro" id="IPR003820">
    <property type="entry name" value="KdpC"/>
</dbReference>
<evidence type="ECO:0000256" key="4">
    <source>
        <dbReference type="ARBA" id="ARBA00022692"/>
    </source>
</evidence>
<reference evidence="14 15" key="1">
    <citation type="submission" date="2015-03" db="EMBL/GenBank/DDBJ databases">
        <authorList>
            <consortium name="Pathogen Informatics"/>
        </authorList>
    </citation>
    <scope>NUCLEOTIDE SEQUENCE [LARGE SCALE GENOMIC DNA]</scope>
    <source>
        <strain evidence="12 15">Bir 172</strain>
        <strain evidence="11 16">Bir 187</strain>
        <strain evidence="13 14">P00601463</strain>
    </source>
</reference>
<evidence type="ECO:0000256" key="10">
    <source>
        <dbReference type="ARBA" id="ARBA00023136"/>
    </source>
</evidence>
<evidence type="ECO:0000256" key="1">
    <source>
        <dbReference type="ARBA" id="ARBA00022448"/>
    </source>
</evidence>
<evidence type="ECO:0000256" key="8">
    <source>
        <dbReference type="ARBA" id="ARBA00022989"/>
    </source>
</evidence>
<keyword evidence="3" id="KW-0633">Potassium transport</keyword>
<dbReference type="Proteomes" id="UP000048600">
    <property type="component" value="Unassembled WGS sequence"/>
</dbReference>
<evidence type="ECO:0000313" key="12">
    <source>
        <dbReference type="EMBL" id="CKS55461.1"/>
    </source>
</evidence>
<organism evidence="13 14">
    <name type="scientific">Mycobacterium tuberculosis</name>
    <dbReference type="NCBI Taxonomy" id="1773"/>
    <lineage>
        <taxon>Bacteria</taxon>
        <taxon>Bacillati</taxon>
        <taxon>Actinomycetota</taxon>
        <taxon>Actinomycetes</taxon>
        <taxon>Mycobacteriales</taxon>
        <taxon>Mycobacteriaceae</taxon>
        <taxon>Mycobacterium</taxon>
        <taxon>Mycobacterium tuberculosis complex</taxon>
    </lineage>
</organism>
<keyword evidence="9" id="KW-0406">Ion transport</keyword>
<evidence type="ECO:0000313" key="13">
    <source>
        <dbReference type="EMBL" id="COV67550.1"/>
    </source>
</evidence>
<evidence type="ECO:0000313" key="16">
    <source>
        <dbReference type="Proteomes" id="UP000049023"/>
    </source>
</evidence>
<keyword evidence="7" id="KW-0630">Potassium</keyword>
<gene>
    <name evidence="13" type="primary">kdpC</name>
    <name evidence="13" type="ORF">ERS007741_00415</name>
    <name evidence="12" type="ORF">ERS027646_02065</name>
    <name evidence="11" type="ORF">ERS027661_02017</name>
</gene>
<keyword evidence="4" id="KW-0812">Transmembrane</keyword>
<accession>A0A655IA36</accession>
<evidence type="ECO:0000256" key="2">
    <source>
        <dbReference type="ARBA" id="ARBA00022475"/>
    </source>
</evidence>
<evidence type="ECO:0000256" key="5">
    <source>
        <dbReference type="ARBA" id="ARBA00022741"/>
    </source>
</evidence>
<dbReference type="GO" id="GO:0016020">
    <property type="term" value="C:membrane"/>
    <property type="evidence" value="ECO:0007669"/>
    <property type="project" value="InterPro"/>
</dbReference>
<keyword evidence="13" id="KW-0378">Hydrolase</keyword>
<keyword evidence="10" id="KW-0472">Membrane</keyword>